<keyword evidence="1" id="KW-1133">Transmembrane helix</keyword>
<sequence>MKNRLKYFKKQCFYIYGHPKIFFATIFSTIFPVPFSPSISDYNRSPILTLNILH</sequence>
<gene>
    <name evidence="2" type="ORF">AC094_29530</name>
</gene>
<dbReference type="AlphaFoldDB" id="A0A853PT46"/>
<name>A0A853PT46_BACFG</name>
<evidence type="ECO:0008006" key="4">
    <source>
        <dbReference type="Google" id="ProtNLM"/>
    </source>
</evidence>
<proteinExistence type="predicted"/>
<keyword evidence="1" id="KW-0472">Membrane</keyword>
<keyword evidence="1" id="KW-0812">Transmembrane</keyword>
<dbReference type="EMBL" id="LIDT01000031">
    <property type="protein sequence ID" value="OCR29878.1"/>
    <property type="molecule type" value="Genomic_DNA"/>
</dbReference>
<dbReference type="Proteomes" id="UP000093197">
    <property type="component" value="Unassembled WGS sequence"/>
</dbReference>
<organism evidence="2 3">
    <name type="scientific">Bacteroides fragilis</name>
    <dbReference type="NCBI Taxonomy" id="817"/>
    <lineage>
        <taxon>Bacteria</taxon>
        <taxon>Pseudomonadati</taxon>
        <taxon>Bacteroidota</taxon>
        <taxon>Bacteroidia</taxon>
        <taxon>Bacteroidales</taxon>
        <taxon>Bacteroidaceae</taxon>
        <taxon>Bacteroides</taxon>
    </lineage>
</organism>
<reference evidence="2 3" key="1">
    <citation type="journal article" date="2016" name="PLoS ONE">
        <title>Genomic Diversity of Enterotoxigenic Strains of Bacteroides fragilis.</title>
        <authorList>
            <person name="Pierce J.V."/>
            <person name="Bernstein H.D."/>
        </authorList>
    </citation>
    <scope>NUCLEOTIDE SEQUENCE [LARGE SCALE GENOMIC DNA]</scope>
    <source>
        <strain evidence="2 3">20793-3</strain>
    </source>
</reference>
<feature type="transmembrane region" description="Helical" evidence="1">
    <location>
        <begin position="21"/>
        <end position="39"/>
    </location>
</feature>
<evidence type="ECO:0000313" key="2">
    <source>
        <dbReference type="EMBL" id="OCR29878.1"/>
    </source>
</evidence>
<accession>A0A853PT46</accession>
<comment type="caution">
    <text evidence="2">The sequence shown here is derived from an EMBL/GenBank/DDBJ whole genome shotgun (WGS) entry which is preliminary data.</text>
</comment>
<evidence type="ECO:0000256" key="1">
    <source>
        <dbReference type="SAM" id="Phobius"/>
    </source>
</evidence>
<evidence type="ECO:0000313" key="3">
    <source>
        <dbReference type="Proteomes" id="UP000093197"/>
    </source>
</evidence>
<protein>
    <recommendedName>
        <fullName evidence="4">Transmembrane protein</fullName>
    </recommendedName>
</protein>